<dbReference type="GO" id="GO:0004748">
    <property type="term" value="F:ribonucleoside-diphosphate reductase activity, thioredoxin disulfide as acceptor"/>
    <property type="evidence" value="ECO:0007669"/>
    <property type="project" value="TreeGrafter"/>
</dbReference>
<dbReference type="SFLD" id="SFLDG01063">
    <property type="entry name" value="activating_enzymes__group_1"/>
    <property type="match status" value="1"/>
</dbReference>
<dbReference type="PROSITE" id="PS51918">
    <property type="entry name" value="RADICAL_SAM"/>
    <property type="match status" value="1"/>
</dbReference>
<evidence type="ECO:0000256" key="7">
    <source>
        <dbReference type="ARBA" id="ARBA00022723"/>
    </source>
</evidence>
<dbReference type="Gene3D" id="3.20.20.70">
    <property type="entry name" value="Aldolase class I"/>
    <property type="match status" value="1"/>
</dbReference>
<dbReference type="AlphaFoldDB" id="A0A8J7W029"/>
<comment type="function">
    <text evidence="2 12">Activation of anaerobic ribonucleoside-triphosphate reductase under anaerobic conditions by generation of an organic free radical, using S-adenosylmethionine and reduced flavodoxin as cosubstrates to produce 5'-deoxy-adenosine.</text>
</comment>
<dbReference type="InterPro" id="IPR034457">
    <property type="entry name" value="Organic_radical-activating"/>
</dbReference>
<organism evidence="14 15">
    <name type="scientific">Sinanaerobacter chloroacetimidivorans</name>
    <dbReference type="NCBI Taxonomy" id="2818044"/>
    <lineage>
        <taxon>Bacteria</taxon>
        <taxon>Bacillati</taxon>
        <taxon>Bacillota</taxon>
        <taxon>Clostridia</taxon>
        <taxon>Peptostreptococcales</taxon>
        <taxon>Anaerovoracaceae</taxon>
        <taxon>Sinanaerobacter</taxon>
    </lineage>
</organism>
<name>A0A8J7W029_9FIRM</name>
<evidence type="ECO:0000256" key="12">
    <source>
        <dbReference type="PIRNR" id="PIRNR000368"/>
    </source>
</evidence>
<dbReference type="GO" id="GO:0051539">
    <property type="term" value="F:4 iron, 4 sulfur cluster binding"/>
    <property type="evidence" value="ECO:0007669"/>
    <property type="project" value="UniProtKB-KW"/>
</dbReference>
<dbReference type="EMBL" id="JAGSND010000001">
    <property type="protein sequence ID" value="MBR0596525.1"/>
    <property type="molecule type" value="Genomic_DNA"/>
</dbReference>
<dbReference type="SFLD" id="SFLDG01066">
    <property type="entry name" value="organic_radical-activating_enz"/>
    <property type="match status" value="1"/>
</dbReference>
<accession>A0A8J7W029</accession>
<evidence type="ECO:0000256" key="8">
    <source>
        <dbReference type="ARBA" id="ARBA00023002"/>
    </source>
</evidence>
<dbReference type="CDD" id="cd01335">
    <property type="entry name" value="Radical_SAM"/>
    <property type="match status" value="1"/>
</dbReference>
<dbReference type="SUPFAM" id="SSF102114">
    <property type="entry name" value="Radical SAM enzymes"/>
    <property type="match status" value="1"/>
</dbReference>
<proteinExistence type="inferred from homology"/>
<dbReference type="PIRSF" id="PIRSF000368">
    <property type="entry name" value="NrdG"/>
    <property type="match status" value="1"/>
</dbReference>
<evidence type="ECO:0000256" key="6">
    <source>
        <dbReference type="ARBA" id="ARBA00022691"/>
    </source>
</evidence>
<keyword evidence="8 12" id="KW-0560">Oxidoreductase</keyword>
<evidence type="ECO:0000313" key="14">
    <source>
        <dbReference type="EMBL" id="MBR0596525.1"/>
    </source>
</evidence>
<dbReference type="NCBIfam" id="TIGR02491">
    <property type="entry name" value="NrdG"/>
    <property type="match status" value="1"/>
</dbReference>
<dbReference type="InterPro" id="IPR012837">
    <property type="entry name" value="NrdG"/>
</dbReference>
<sequence>MSLAAESLRIAGIVRESIVDGPGLRFVIFAQGCPHRCKGCHNESTHDFEGGYLCTLEKIISEIDKNPLLTGVTFSGGEPFCQPREFSLLGSEIKARGLDLIAYSGYTLEQLLEMKKENSFIDQLLHKIDSLVDGPFLLEERDLTLAFRGSKNQRMIDMSEIWQQRFE</sequence>
<evidence type="ECO:0000259" key="13">
    <source>
        <dbReference type="PROSITE" id="PS51918"/>
    </source>
</evidence>
<dbReference type="SFLD" id="SFLDS00029">
    <property type="entry name" value="Radical_SAM"/>
    <property type="match status" value="1"/>
</dbReference>
<keyword evidence="9" id="KW-0408">Iron</keyword>
<evidence type="ECO:0000256" key="3">
    <source>
        <dbReference type="ARBA" id="ARBA00009777"/>
    </source>
</evidence>
<gene>
    <name evidence="14" type="primary">nrdG</name>
    <name evidence="14" type="ORF">KCX82_01430</name>
</gene>
<dbReference type="RefSeq" id="WP_227016651.1">
    <property type="nucleotide sequence ID" value="NZ_JAGSND010000001.1"/>
</dbReference>
<dbReference type="GO" id="GO:0046872">
    <property type="term" value="F:metal ion binding"/>
    <property type="evidence" value="ECO:0007669"/>
    <property type="project" value="UniProtKB-KW"/>
</dbReference>
<evidence type="ECO:0000256" key="10">
    <source>
        <dbReference type="ARBA" id="ARBA00023014"/>
    </source>
</evidence>
<dbReference type="Pfam" id="PF13353">
    <property type="entry name" value="Fer4_12"/>
    <property type="match status" value="1"/>
</dbReference>
<comment type="similarity">
    <text evidence="3 12">Belongs to the organic radical-activating enzymes family.</text>
</comment>
<evidence type="ECO:0000256" key="5">
    <source>
        <dbReference type="ARBA" id="ARBA00022485"/>
    </source>
</evidence>
<keyword evidence="7" id="KW-0479">Metal-binding</keyword>
<evidence type="ECO:0000256" key="1">
    <source>
        <dbReference type="ARBA" id="ARBA00001966"/>
    </source>
</evidence>
<reference evidence="14" key="1">
    <citation type="submission" date="2021-04" db="EMBL/GenBank/DDBJ databases">
        <title>Sinoanaerobacter chloroacetimidivorans sp. nov., an obligate anaerobic bacterium isolated from anaerobic sludge.</title>
        <authorList>
            <person name="Bao Y."/>
        </authorList>
    </citation>
    <scope>NUCLEOTIDE SEQUENCE</scope>
    <source>
        <strain evidence="14">BAD-6</strain>
    </source>
</reference>
<dbReference type="PANTHER" id="PTHR30352:SF2">
    <property type="entry name" value="ANAEROBIC RIBONUCLEOSIDE-TRIPHOSPHATE REDUCTASE-ACTIVATING PROTEIN"/>
    <property type="match status" value="1"/>
</dbReference>
<keyword evidence="6" id="KW-0949">S-adenosyl-L-methionine</keyword>
<dbReference type="InterPro" id="IPR001989">
    <property type="entry name" value="Radical_activat_CS"/>
</dbReference>
<evidence type="ECO:0000256" key="2">
    <source>
        <dbReference type="ARBA" id="ARBA00003852"/>
    </source>
</evidence>
<dbReference type="Proteomes" id="UP000675664">
    <property type="component" value="Unassembled WGS sequence"/>
</dbReference>
<keyword evidence="5" id="KW-0004">4Fe-4S</keyword>
<dbReference type="InterPro" id="IPR058240">
    <property type="entry name" value="rSAM_sf"/>
</dbReference>
<dbReference type="GO" id="GO:0043365">
    <property type="term" value="F:[formate-C-acetyltransferase]-activating enzyme activity"/>
    <property type="evidence" value="ECO:0007669"/>
    <property type="project" value="InterPro"/>
</dbReference>
<evidence type="ECO:0000256" key="11">
    <source>
        <dbReference type="ARBA" id="ARBA00047365"/>
    </source>
</evidence>
<reference evidence="14" key="2">
    <citation type="submission" date="2021-04" db="EMBL/GenBank/DDBJ databases">
        <authorList>
            <person name="Liu J."/>
        </authorList>
    </citation>
    <scope>NUCLEOTIDE SEQUENCE</scope>
    <source>
        <strain evidence="14">BAD-6</strain>
    </source>
</reference>
<comment type="catalytic activity">
    <reaction evidence="11">
        <text>glycyl-[protein] + reduced [flavodoxin] + S-adenosyl-L-methionine = glycin-2-yl radical-[protein] + semiquinone [flavodoxin] + 5'-deoxyadenosine + L-methionine + H(+)</text>
        <dbReference type="Rhea" id="RHEA:61976"/>
        <dbReference type="Rhea" id="RHEA-COMP:10622"/>
        <dbReference type="Rhea" id="RHEA-COMP:14480"/>
        <dbReference type="Rhea" id="RHEA-COMP:15993"/>
        <dbReference type="Rhea" id="RHEA-COMP:15994"/>
        <dbReference type="ChEBI" id="CHEBI:15378"/>
        <dbReference type="ChEBI" id="CHEBI:17319"/>
        <dbReference type="ChEBI" id="CHEBI:29947"/>
        <dbReference type="ChEBI" id="CHEBI:32722"/>
        <dbReference type="ChEBI" id="CHEBI:57618"/>
        <dbReference type="ChEBI" id="CHEBI:57844"/>
        <dbReference type="ChEBI" id="CHEBI:59789"/>
        <dbReference type="ChEBI" id="CHEBI:140311"/>
    </reaction>
</comment>
<dbReference type="PANTHER" id="PTHR30352">
    <property type="entry name" value="PYRUVATE FORMATE-LYASE-ACTIVATING ENZYME"/>
    <property type="match status" value="1"/>
</dbReference>
<comment type="caution">
    <text evidence="14">The sequence shown here is derived from an EMBL/GenBank/DDBJ whole genome shotgun (WGS) entry which is preliminary data.</text>
</comment>
<dbReference type="PROSITE" id="PS01087">
    <property type="entry name" value="RADICAL_ACTIVATING"/>
    <property type="match status" value="1"/>
</dbReference>
<keyword evidence="15" id="KW-1185">Reference proteome</keyword>
<feature type="domain" description="Radical SAM core" evidence="13">
    <location>
        <begin position="19"/>
        <end position="167"/>
    </location>
</feature>
<dbReference type="EC" id="1.97.1.-" evidence="12"/>
<dbReference type="SFLD" id="SFLDF00299">
    <property type="entry name" value="anaerobic_ribonucleoside-triph"/>
    <property type="match status" value="1"/>
</dbReference>
<evidence type="ECO:0000313" key="15">
    <source>
        <dbReference type="Proteomes" id="UP000675664"/>
    </source>
</evidence>
<dbReference type="InterPro" id="IPR013785">
    <property type="entry name" value="Aldolase_TIM"/>
</dbReference>
<comment type="cofactor">
    <cofactor evidence="1">
        <name>[4Fe-4S] cluster</name>
        <dbReference type="ChEBI" id="CHEBI:49883"/>
    </cofactor>
</comment>
<dbReference type="InterPro" id="IPR007197">
    <property type="entry name" value="rSAM"/>
</dbReference>
<protein>
    <recommendedName>
        <fullName evidence="4 12">Anaerobic ribonucleoside-triphosphate reductase-activating protein</fullName>
        <ecNumber evidence="12">1.97.1.-</ecNumber>
    </recommendedName>
</protein>
<evidence type="ECO:0000256" key="9">
    <source>
        <dbReference type="ARBA" id="ARBA00023004"/>
    </source>
</evidence>
<evidence type="ECO:0000256" key="4">
    <source>
        <dbReference type="ARBA" id="ARBA00014281"/>
    </source>
</evidence>
<keyword evidence="10" id="KW-0411">Iron-sulfur</keyword>